<feature type="domain" description="O-GlcNAc transferase C-terminal" evidence="10">
    <location>
        <begin position="1857"/>
        <end position="2008"/>
    </location>
</feature>
<dbReference type="SMART" id="SM00028">
    <property type="entry name" value="TPR"/>
    <property type="match status" value="19"/>
</dbReference>
<proteinExistence type="inferred from homology"/>
<evidence type="ECO:0000256" key="2">
    <source>
        <dbReference type="ARBA" id="ARBA00005386"/>
    </source>
</evidence>
<dbReference type="STRING" id="765913.ThidrDRAFT_2740"/>
<dbReference type="InterPro" id="IPR011990">
    <property type="entry name" value="TPR-like_helical_dom_sf"/>
</dbReference>
<feature type="domain" description="O-GlcNAc transferase C-terminal" evidence="10">
    <location>
        <begin position="597"/>
        <end position="768"/>
    </location>
</feature>
<dbReference type="eggNOG" id="COG0457">
    <property type="taxonomic scope" value="Bacteria"/>
</dbReference>
<dbReference type="Pfam" id="PF13414">
    <property type="entry name" value="TPR_11"/>
    <property type="match status" value="1"/>
</dbReference>
<dbReference type="GO" id="GO:0097363">
    <property type="term" value="F:protein O-acetylglucosaminyltransferase activity"/>
    <property type="evidence" value="ECO:0007669"/>
    <property type="project" value="UniProtKB-EC"/>
</dbReference>
<dbReference type="RefSeq" id="WP_007041453.1">
    <property type="nucleotide sequence ID" value="NZ_AFWT01000018.1"/>
</dbReference>
<dbReference type="Pfam" id="PF13432">
    <property type="entry name" value="TPR_16"/>
    <property type="match status" value="5"/>
</dbReference>
<feature type="repeat" description="TPR" evidence="8">
    <location>
        <begin position="204"/>
        <end position="237"/>
    </location>
</feature>
<protein>
    <recommendedName>
        <fullName evidence="3">protein O-GlcNAc transferase</fullName>
        <ecNumber evidence="3">2.4.1.255</ecNumber>
    </recommendedName>
</protein>
<feature type="repeat" description="TPR" evidence="8">
    <location>
        <begin position="170"/>
        <end position="203"/>
    </location>
</feature>
<dbReference type="PATRIC" id="fig|765913.3.peg.2795"/>
<comment type="caution">
    <text evidence="11">The sequence shown here is derived from an EMBL/GenBank/DDBJ whole genome shotgun (WGS) entry which is preliminary data.</text>
</comment>
<keyword evidence="4" id="KW-0328">Glycosyltransferase</keyword>
<evidence type="ECO:0000259" key="10">
    <source>
        <dbReference type="Pfam" id="PF13844"/>
    </source>
</evidence>
<feature type="compositionally biased region" description="Basic residues" evidence="9">
    <location>
        <begin position="823"/>
        <end position="836"/>
    </location>
</feature>
<keyword evidence="6" id="KW-0677">Repeat</keyword>
<feature type="repeat" description="TPR" evidence="8">
    <location>
        <begin position="1740"/>
        <end position="1773"/>
    </location>
</feature>
<evidence type="ECO:0000256" key="3">
    <source>
        <dbReference type="ARBA" id="ARBA00011970"/>
    </source>
</evidence>
<feature type="repeat" description="TPR" evidence="8">
    <location>
        <begin position="1030"/>
        <end position="1063"/>
    </location>
</feature>
<feature type="region of interest" description="Disordered" evidence="9">
    <location>
        <begin position="808"/>
        <end position="837"/>
    </location>
</feature>
<keyword evidence="5" id="KW-0808">Transferase</keyword>
<feature type="repeat" description="TPR" evidence="8">
    <location>
        <begin position="1638"/>
        <end position="1671"/>
    </location>
</feature>
<dbReference type="InterPro" id="IPR029489">
    <property type="entry name" value="OGT/SEC/SPY_C"/>
</dbReference>
<organism evidence="11 12">
    <name type="scientific">Thiorhodococcus drewsii AZ1</name>
    <dbReference type="NCBI Taxonomy" id="765913"/>
    <lineage>
        <taxon>Bacteria</taxon>
        <taxon>Pseudomonadati</taxon>
        <taxon>Pseudomonadota</taxon>
        <taxon>Gammaproteobacteria</taxon>
        <taxon>Chromatiales</taxon>
        <taxon>Chromatiaceae</taxon>
        <taxon>Thiorhodococcus</taxon>
    </lineage>
</organism>
<feature type="repeat" description="TPR" evidence="8">
    <location>
        <begin position="306"/>
        <end position="339"/>
    </location>
</feature>
<feature type="repeat" description="TPR" evidence="8">
    <location>
        <begin position="1774"/>
        <end position="1807"/>
    </location>
</feature>
<dbReference type="PANTHER" id="PTHR44835:SF1">
    <property type="entry name" value="PROTEIN O-GLCNAC TRANSFERASE"/>
    <property type="match status" value="1"/>
</dbReference>
<dbReference type="EMBL" id="AFWT01000018">
    <property type="protein sequence ID" value="EGV30539.1"/>
    <property type="molecule type" value="Genomic_DNA"/>
</dbReference>
<evidence type="ECO:0000256" key="9">
    <source>
        <dbReference type="SAM" id="MobiDB-lite"/>
    </source>
</evidence>
<comment type="similarity">
    <text evidence="2">Belongs to the glycosyltransferase 41 family. O-GlcNAc transferase subfamily.</text>
</comment>
<evidence type="ECO:0000256" key="7">
    <source>
        <dbReference type="ARBA" id="ARBA00022803"/>
    </source>
</evidence>
<evidence type="ECO:0000313" key="11">
    <source>
        <dbReference type="EMBL" id="EGV30539.1"/>
    </source>
</evidence>
<reference evidence="11 12" key="1">
    <citation type="submission" date="2011-06" db="EMBL/GenBank/DDBJ databases">
        <title>The draft genome of Thiorhodococcus drewsii AZ1.</title>
        <authorList>
            <consortium name="US DOE Joint Genome Institute (JGI-PGF)"/>
            <person name="Lucas S."/>
            <person name="Han J."/>
            <person name="Lapidus A."/>
            <person name="Cheng J.-F."/>
            <person name="Goodwin L."/>
            <person name="Pitluck S."/>
            <person name="Peters L."/>
            <person name="Land M.L."/>
            <person name="Hauser L."/>
            <person name="Vogl K."/>
            <person name="Liu Z."/>
            <person name="Imhoff J."/>
            <person name="Thiel V."/>
            <person name="Frigaard N.-U."/>
            <person name="Bryant D.A."/>
            <person name="Woyke T.J."/>
        </authorList>
    </citation>
    <scope>NUCLEOTIDE SEQUENCE [LARGE SCALE GENOMIC DNA]</scope>
    <source>
        <strain evidence="11 12">AZ1</strain>
    </source>
</reference>
<gene>
    <name evidence="11" type="ORF">ThidrDRAFT_2740</name>
</gene>
<evidence type="ECO:0000313" key="12">
    <source>
        <dbReference type="Proteomes" id="UP000004200"/>
    </source>
</evidence>
<feature type="repeat" description="TPR" evidence="8">
    <location>
        <begin position="928"/>
        <end position="961"/>
    </location>
</feature>
<dbReference type="SUPFAM" id="SSF48439">
    <property type="entry name" value="Protein prenylyltransferase"/>
    <property type="match status" value="1"/>
</dbReference>
<evidence type="ECO:0000256" key="5">
    <source>
        <dbReference type="ARBA" id="ARBA00022679"/>
    </source>
</evidence>
<feature type="domain" description="O-GlcNAc transferase C-terminal" evidence="10">
    <location>
        <begin position="1285"/>
        <end position="1458"/>
    </location>
</feature>
<dbReference type="InterPro" id="IPR019734">
    <property type="entry name" value="TPR_rpt"/>
</dbReference>
<dbReference type="OrthoDB" id="7058953at2"/>
<dbReference type="Gene3D" id="1.25.40.10">
    <property type="entry name" value="Tetratricopeptide repeat domain"/>
    <property type="match status" value="6"/>
</dbReference>
<feature type="repeat" description="TPR" evidence="8">
    <location>
        <begin position="962"/>
        <end position="995"/>
    </location>
</feature>
<feature type="repeat" description="TPR" evidence="8">
    <location>
        <begin position="340"/>
        <end position="373"/>
    </location>
</feature>
<dbReference type="SUPFAM" id="SSF48452">
    <property type="entry name" value="TPR-like"/>
    <property type="match status" value="3"/>
</dbReference>
<keyword evidence="7 8" id="KW-0802">TPR repeat</keyword>
<dbReference type="Pfam" id="PF00515">
    <property type="entry name" value="TPR_1"/>
    <property type="match status" value="3"/>
</dbReference>
<keyword evidence="12" id="KW-1185">Reference proteome</keyword>
<dbReference type="Gene3D" id="3.40.50.2000">
    <property type="entry name" value="Glycogen Phosphorylase B"/>
    <property type="match status" value="3"/>
</dbReference>
<dbReference type="PROSITE" id="PS50005">
    <property type="entry name" value="TPR"/>
    <property type="match status" value="13"/>
</dbReference>
<accession>G2E377</accession>
<dbReference type="Pfam" id="PF13424">
    <property type="entry name" value="TPR_12"/>
    <property type="match status" value="1"/>
</dbReference>
<dbReference type="SUPFAM" id="SSF53756">
    <property type="entry name" value="UDP-Glycosyltransferase/glycogen phosphorylase"/>
    <property type="match status" value="2"/>
</dbReference>
<comment type="pathway">
    <text evidence="1">Protein modification; protein glycosylation.</text>
</comment>
<feature type="domain" description="O-GlcNAc transferase C-terminal" evidence="10">
    <location>
        <begin position="420"/>
        <end position="574"/>
    </location>
</feature>
<dbReference type="EC" id="2.4.1.255" evidence="3"/>
<sequence length="2237" mass="250770">MTLQEILAKAKSYQDSGCQEAAEHLYRAVIALDAYNPEANHNLGVALVASGSAEAGLTHLQTAVENSPQTLIYRVSLVRVLMSLDRQRDALIAIDQASSHGVASEEISALKNTIIYDSSKLENGDFSRLVESKPSVDGMKDQLLDLLRRGKLLQARILARKLTEKSSDDGFAWKVLGTLLVRDGRYPAALEVLETARRLTPADAEVLNSLARAYRGLDQFDKALEMYRDALDLEPASAEIWNNQGLVQQHMGFMEEALQSYARAVNLQPNYAKAHSNRGLLLKELDRSEEALEACSNVLRIQSDDLDALNLKGLVLQDLGHLDAAADCFESILAVQPKNTFALTNRGNVFKDQGFIAEALGYYRQALDVQPEMLQARQNLLFCLNYQSDISREKIFAEHCQFERYQGSRIQQLASIASVAEDADRQLRIGFVSGDFRQHSVASFLLPVLEHIDRRNFQIFCYITSLKRDEITKIFRRLADIWVEASGLSAAALGDRVRSDQIDLLFDLSGHSEGNAILAFAAKPAPVQISWIGYPNTTGLNAIDYRLVDEMTDPIGEADAFHSECLIRLPQGFLCYRPWNTGASLSVSGLPCLDIGRITFGSFNNIAKLTPDTLDLWGNVLRALPDSRLVLKSHSVRDTRFWDYMLGRLTERGVDSHRVKILPRAPSYLEHLSQYREIDIALDTYPYQGTTTTCEALFMGVPVVTLAGDRHAGRVGVSLMNQVGLPSLIANSADDYVRIAVSLATDRERLSELRMTMRARFESSSLCDELGFTRMFEQVLRQMWRIWCAGDSPRVFEVEDAHNVPNNIPSVLSPLKTKPPEKLKKKRKKKQVRRKGGGLSALRRLKNELVLRDAPNDGLTTNDCASVLRLFKDGRYSEAEQSARRLTERYPSSMFGWKALGTILVKIERNEAAIPYLLEAIRLCPEEDESIHNLGYALLNLSRFEEAIGCFKRAIEINPDYVEAHINLGTSYKDTNRFDEAMKCYDKALDLNPENPEVHCNRGVALDELGRLGEAVDSQIRALELLPIYPQAHNNLGNVYKNIGLLDDAVSCYRKALESQPDLKAAYSNLLLCLNYDSSISPARIFAEHQAFEQQLASQVVPLPPLSTRNKDPGRVLRLGLVSGDLRLHSVTFFLLPVLENLSRDQFQVFCYSKSHRRDDVTQALQQASYAWFECSGLSDQELAERIRADEIDLLMDLNGHTSPNALLAFAARPAPVQITWIGYPNTTGLKAMDYRIVDGITDPVSEADAFHSEKLIRLPRGFLCYRPWTSGEDLPVGLPPCLERNRVTFGSFNNLAKITNTTLDLWGGVMKAVPDARLLLKTHTASDIDVWNRLVAYLADQGIATDRVEMLPRAPSYMEHLVQYQRLDIALDAFPYHGTTTTCEALFMGVPVVSLMGDRHASRVGGSLLTHAGLPELIAESTEDYIRIARDLARDPESLKKMRAGLRDRLATHPLRDEIGFTRELEQALRQMWRIWCEGDPPRLFEVGDETVTYRHNSEQRNLDGSYPENPASGDESVVSDSPLTRHDEKRARKKKHSKKLTNGSRESADIVLSDDGARLKKHKPLSPSLSEEDAVIRLFNQGCYVEAEIAAHQLVNLYPRAMFGWKILGTTLVKLNRHEDALPHLLAANRLAPGDAECINALGSALQHLGRLSEALGCFQRVLDIDPRFVLAYANMGAALSDLGRFDEALNCYDQALLINQDSAEVHANRSLTLYRMGRFEDALASFDHLLNIRPDDVDALNKRGILLQNCGRFREALASFDAALVVKPESADALTNRGNVFKDQGDLETASSCYRQAMGIQPNLIEAWHNRLLCLNYQDAVSRDQVYAEHLSFDRHQASSVFRLPPSSAIDRNPERCLRIGLVSSDFRHHSVAFFILPILERLDRRVCQTYCYMTSLRQDEVTVTFRKLADVWVECAGLGARALANRIRADRIDILIDLSGHTDGNFLLTFAARPSPVQITWVGYPNTTGLQAMDYRLVDEVTDPVGDADVYHSERLIRLPQGFLCYRPLDSAFTLDVGPLPCRERGQITFGSFNNLAKVSSTTLRLWCDLLLAVPNARLVLKTPTTTEGHVWGRVVAYFIEHGIDRERLETLPRASGYLKHLASYRVIDIALDTYPYNGTTTTCEALFMGVPVITLLGDRHVARVGASLLTRVGLTDLIAGSEEEYIRISKDLSGDKDRLCALRADLRRRVEQSPLRDELTFTRTLEVAFRQMWRIFCQGDQPRVFEVSARGR</sequence>
<feature type="region of interest" description="Disordered" evidence="9">
    <location>
        <begin position="1498"/>
        <end position="1549"/>
    </location>
</feature>
<dbReference type="PANTHER" id="PTHR44835">
    <property type="entry name" value="UDP-N-ACETYLGLUCOSAMINE--PEPTIDE N-ACETYLGLUCOSAMINYLTRANSFERASE SPINDLY-RELATED"/>
    <property type="match status" value="1"/>
</dbReference>
<feature type="repeat" description="TPR" evidence="8">
    <location>
        <begin position="238"/>
        <end position="271"/>
    </location>
</feature>
<dbReference type="PROSITE" id="PS50293">
    <property type="entry name" value="TPR_REGION"/>
    <property type="match status" value="5"/>
</dbReference>
<dbReference type="InterPro" id="IPR051939">
    <property type="entry name" value="Glycosyltr_41/O-GlcNAc_trsf"/>
</dbReference>
<dbReference type="Proteomes" id="UP000004200">
    <property type="component" value="Unassembled WGS sequence"/>
</dbReference>
<evidence type="ECO:0000256" key="8">
    <source>
        <dbReference type="PROSITE-ProRule" id="PRU00339"/>
    </source>
</evidence>
<name>G2E377_9GAMM</name>
<feature type="domain" description="O-GlcNAc transferase C-terminal" evidence="10">
    <location>
        <begin position="2032"/>
        <end position="2208"/>
    </location>
</feature>
<evidence type="ECO:0000256" key="1">
    <source>
        <dbReference type="ARBA" id="ARBA00004922"/>
    </source>
</evidence>
<feature type="repeat" description="TPR" evidence="8">
    <location>
        <begin position="1672"/>
        <end position="1705"/>
    </location>
</feature>
<dbReference type="Gene3D" id="3.40.50.11380">
    <property type="match status" value="3"/>
</dbReference>
<dbReference type="UniPathway" id="UPA00378"/>
<feature type="domain" description="O-GlcNAc transferase C-terminal" evidence="10">
    <location>
        <begin position="1111"/>
        <end position="1264"/>
    </location>
</feature>
<dbReference type="Pfam" id="PF13844">
    <property type="entry name" value="Glyco_transf_41"/>
    <property type="match status" value="6"/>
</dbReference>
<evidence type="ECO:0000256" key="6">
    <source>
        <dbReference type="ARBA" id="ARBA00022737"/>
    </source>
</evidence>
<dbReference type="eggNOG" id="COG3914">
    <property type="taxonomic scope" value="Bacteria"/>
</dbReference>
<evidence type="ECO:0000256" key="4">
    <source>
        <dbReference type="ARBA" id="ARBA00022676"/>
    </source>
</evidence>
<feature type="repeat" description="TPR" evidence="8">
    <location>
        <begin position="1706"/>
        <end position="1739"/>
    </location>
</feature>
<dbReference type="Pfam" id="PF13181">
    <property type="entry name" value="TPR_8"/>
    <property type="match status" value="1"/>
</dbReference>